<name>A0AA41R000_9BACT</name>
<sequence length="244" mass="26836">MKAPRPLLDLLTSLGAWVRGYSLFIPLGLSILLLSRWMPARRFSPLVQGGCRLMLRAVGIRVAVSGRHHAPRGRACLFMCNHVNIFDVFVLYGHIPGYFRGVELDAHFDWFFYGPIIRSLGMIPISQTNGRSALKSLQAARQALAEGTSVLILPEGGRTPDGRLQPFFKGAFLLAKQAGVPLVPMAMAGAFAINRRGGFRIRPGRMALRFGRPMDAAVIARLQPHVLSLMVRDRISALINGDPV</sequence>
<dbReference type="CDD" id="cd07989">
    <property type="entry name" value="LPLAT_AGPAT-like"/>
    <property type="match status" value="1"/>
</dbReference>
<dbReference type="Pfam" id="PF01553">
    <property type="entry name" value="Acyltransferase"/>
    <property type="match status" value="1"/>
</dbReference>
<keyword evidence="7" id="KW-1185">Reference proteome</keyword>
<keyword evidence="3 6" id="KW-0012">Acyltransferase</keyword>
<gene>
    <name evidence="6" type="ORF">MRX98_00605</name>
</gene>
<dbReference type="EMBL" id="JALJRB010000001">
    <property type="protein sequence ID" value="MCJ8499056.1"/>
    <property type="molecule type" value="Genomic_DNA"/>
</dbReference>
<dbReference type="PANTHER" id="PTHR10434:SF66">
    <property type="entry name" value="PHOSPHOLIPID_GLYCEROL ACYLTRANSFERASE DOMAIN-CONTAINING PROTEIN"/>
    <property type="match status" value="1"/>
</dbReference>
<proteinExistence type="predicted"/>
<evidence type="ECO:0000256" key="1">
    <source>
        <dbReference type="ARBA" id="ARBA00005189"/>
    </source>
</evidence>
<dbReference type="SMART" id="SM00563">
    <property type="entry name" value="PlsC"/>
    <property type="match status" value="1"/>
</dbReference>
<dbReference type="PANTHER" id="PTHR10434">
    <property type="entry name" value="1-ACYL-SN-GLYCEROL-3-PHOSPHATE ACYLTRANSFERASE"/>
    <property type="match status" value="1"/>
</dbReference>
<reference evidence="6" key="1">
    <citation type="submission" date="2022-04" db="EMBL/GenBank/DDBJ databases">
        <title>Desulfatitalea alkaliphila sp. nov., a novel anaerobic sulfate-reducing bacterium isolated from terrestrial mud volcano, Taman Peninsula, Russia.</title>
        <authorList>
            <person name="Khomyakova M.A."/>
            <person name="Merkel A.Y."/>
            <person name="Slobodkin A.I."/>
        </authorList>
    </citation>
    <scope>NUCLEOTIDE SEQUENCE</scope>
    <source>
        <strain evidence="6">M08but</strain>
    </source>
</reference>
<keyword evidence="2" id="KW-0808">Transferase</keyword>
<comment type="caution">
    <text evidence="6">The sequence shown here is derived from an EMBL/GenBank/DDBJ whole genome shotgun (WGS) entry which is preliminary data.</text>
</comment>
<comment type="pathway">
    <text evidence="1">Lipid metabolism.</text>
</comment>
<evidence type="ECO:0000259" key="5">
    <source>
        <dbReference type="SMART" id="SM00563"/>
    </source>
</evidence>
<evidence type="ECO:0000313" key="6">
    <source>
        <dbReference type="EMBL" id="MCJ8499056.1"/>
    </source>
</evidence>
<evidence type="ECO:0000256" key="3">
    <source>
        <dbReference type="ARBA" id="ARBA00023315"/>
    </source>
</evidence>
<keyword evidence="4" id="KW-0472">Membrane</keyword>
<dbReference type="GO" id="GO:0006654">
    <property type="term" value="P:phosphatidic acid biosynthetic process"/>
    <property type="evidence" value="ECO:0007669"/>
    <property type="project" value="TreeGrafter"/>
</dbReference>
<dbReference type="GO" id="GO:0003841">
    <property type="term" value="F:1-acylglycerol-3-phosphate O-acyltransferase activity"/>
    <property type="evidence" value="ECO:0007669"/>
    <property type="project" value="TreeGrafter"/>
</dbReference>
<accession>A0AA41R000</accession>
<organism evidence="6 7">
    <name type="scientific">Desulfatitalea alkaliphila</name>
    <dbReference type="NCBI Taxonomy" id="2929485"/>
    <lineage>
        <taxon>Bacteria</taxon>
        <taxon>Pseudomonadati</taxon>
        <taxon>Thermodesulfobacteriota</taxon>
        <taxon>Desulfobacteria</taxon>
        <taxon>Desulfobacterales</taxon>
        <taxon>Desulfosarcinaceae</taxon>
        <taxon>Desulfatitalea</taxon>
    </lineage>
</organism>
<dbReference type="InterPro" id="IPR002123">
    <property type="entry name" value="Plipid/glycerol_acylTrfase"/>
</dbReference>
<protein>
    <submittedName>
        <fullName evidence="6">1-acyl-sn-glycerol-3-phosphate acyltransferase</fullName>
    </submittedName>
</protein>
<dbReference type="AlphaFoldDB" id="A0AA41R000"/>
<feature type="domain" description="Phospholipid/glycerol acyltransferase" evidence="5">
    <location>
        <begin position="76"/>
        <end position="190"/>
    </location>
</feature>
<dbReference type="RefSeq" id="WP_246902115.1">
    <property type="nucleotide sequence ID" value="NZ_JALJRB010000001.1"/>
</dbReference>
<keyword evidence="4" id="KW-0812">Transmembrane</keyword>
<evidence type="ECO:0000313" key="7">
    <source>
        <dbReference type="Proteomes" id="UP001165427"/>
    </source>
</evidence>
<evidence type="ECO:0000256" key="2">
    <source>
        <dbReference type="ARBA" id="ARBA00022679"/>
    </source>
</evidence>
<dbReference type="Proteomes" id="UP001165427">
    <property type="component" value="Unassembled WGS sequence"/>
</dbReference>
<evidence type="ECO:0000256" key="4">
    <source>
        <dbReference type="SAM" id="Phobius"/>
    </source>
</evidence>
<dbReference type="SUPFAM" id="SSF69593">
    <property type="entry name" value="Glycerol-3-phosphate (1)-acyltransferase"/>
    <property type="match status" value="1"/>
</dbReference>
<feature type="transmembrane region" description="Helical" evidence="4">
    <location>
        <begin position="16"/>
        <end position="34"/>
    </location>
</feature>
<keyword evidence="4" id="KW-1133">Transmembrane helix</keyword>